<comment type="caution">
    <text evidence="18">Lacks conserved residue(s) required for the propagation of feature annotation.</text>
</comment>
<evidence type="ECO:0000259" key="21">
    <source>
        <dbReference type="PROSITE" id="PS51385"/>
    </source>
</evidence>
<dbReference type="Gene3D" id="3.40.1190.20">
    <property type="match status" value="1"/>
</dbReference>
<dbReference type="InterPro" id="IPR029056">
    <property type="entry name" value="Ribokinase-like"/>
</dbReference>
<comment type="catalytic activity">
    <reaction evidence="2 18 19">
        <text>(6R)-NADPHX = (6S)-NADPHX</text>
        <dbReference type="Rhea" id="RHEA:32227"/>
        <dbReference type="ChEBI" id="CHEBI:64076"/>
        <dbReference type="ChEBI" id="CHEBI:64077"/>
        <dbReference type="EC" id="5.1.99.6"/>
    </reaction>
</comment>
<feature type="binding site" evidence="17">
    <location>
        <position position="449"/>
    </location>
    <ligand>
        <name>AMP</name>
        <dbReference type="ChEBI" id="CHEBI:456215"/>
    </ligand>
</feature>
<dbReference type="PROSITE" id="PS51385">
    <property type="entry name" value="YJEF_N"/>
    <property type="match status" value="1"/>
</dbReference>
<protein>
    <recommendedName>
        <fullName evidence="19">Bifunctional NAD(P)H-hydrate repair enzyme</fullName>
    </recommendedName>
    <alternativeName>
        <fullName evidence="19">Nicotinamide nucleotide repair protein</fullName>
    </alternativeName>
    <domain>
        <recommendedName>
            <fullName evidence="19">ADP-dependent (S)-NAD(P)H-hydrate dehydratase</fullName>
            <ecNumber evidence="19">4.2.1.136</ecNumber>
        </recommendedName>
        <alternativeName>
            <fullName evidence="19">ADP-dependent NAD(P)HX dehydratase</fullName>
        </alternativeName>
    </domain>
    <domain>
        <recommendedName>
            <fullName evidence="19">NAD(P)H-hydrate epimerase</fullName>
            <ecNumber evidence="19">5.1.99.6</ecNumber>
        </recommendedName>
    </domain>
</protein>
<keyword evidence="22" id="KW-0808">Transferase</keyword>
<evidence type="ECO:0000256" key="9">
    <source>
        <dbReference type="ARBA" id="ARBA00022958"/>
    </source>
</evidence>
<keyword evidence="8 17" id="KW-0521">NADP</keyword>
<feature type="binding site" evidence="17">
    <location>
        <position position="321"/>
    </location>
    <ligand>
        <name>(6S)-NADPHX</name>
        <dbReference type="ChEBI" id="CHEBI:64076"/>
    </ligand>
</feature>
<keyword evidence="9 18" id="KW-0630">Potassium</keyword>
<dbReference type="GO" id="GO:0046872">
    <property type="term" value="F:metal ion binding"/>
    <property type="evidence" value="ECO:0007669"/>
    <property type="project" value="UniProtKB-UniRule"/>
</dbReference>
<dbReference type="PANTHER" id="PTHR12592:SF0">
    <property type="entry name" value="ATP-DEPENDENT (S)-NAD(P)H-HYDRATE DEHYDRATASE"/>
    <property type="match status" value="1"/>
</dbReference>
<feature type="binding site" evidence="18">
    <location>
        <begin position="64"/>
        <end position="68"/>
    </location>
    <ligand>
        <name>(6S)-NADPHX</name>
        <dbReference type="ChEBI" id="CHEBI:64076"/>
    </ligand>
</feature>
<keyword evidence="6 17" id="KW-0547">Nucleotide-binding</keyword>
<dbReference type="SUPFAM" id="SSF53613">
    <property type="entry name" value="Ribokinase-like"/>
    <property type="match status" value="1"/>
</dbReference>
<evidence type="ECO:0000256" key="2">
    <source>
        <dbReference type="ARBA" id="ARBA00000909"/>
    </source>
</evidence>
<keyword evidence="11 18" id="KW-0413">Isomerase</keyword>
<feature type="binding site" evidence="18">
    <location>
        <position position="65"/>
    </location>
    <ligand>
        <name>K(+)</name>
        <dbReference type="ChEBI" id="CHEBI:29103"/>
    </ligand>
</feature>
<evidence type="ECO:0000256" key="17">
    <source>
        <dbReference type="HAMAP-Rule" id="MF_01965"/>
    </source>
</evidence>
<reference evidence="22 23" key="1">
    <citation type="journal article" date="2015" name="Stand. Genomic Sci.">
        <title>Genomic Encyclopedia of Bacterial and Archaeal Type Strains, Phase III: the genomes of soil and plant-associated and newly described type strains.</title>
        <authorList>
            <person name="Whitman W.B."/>
            <person name="Woyke T."/>
            <person name="Klenk H.P."/>
            <person name="Zhou Y."/>
            <person name="Lilburn T.G."/>
            <person name="Beck B.J."/>
            <person name="De Vos P."/>
            <person name="Vandamme P."/>
            <person name="Eisen J.A."/>
            <person name="Garrity G."/>
            <person name="Hugenholtz P."/>
            <person name="Kyrpides N.C."/>
        </authorList>
    </citation>
    <scope>NUCLEOTIDE SEQUENCE [LARGE SCALE GENOMIC DNA]</scope>
    <source>
        <strain evidence="22 23">CECT 7306</strain>
    </source>
</reference>
<dbReference type="EC" id="4.2.1.136" evidence="19"/>
<dbReference type="PROSITE" id="PS01050">
    <property type="entry name" value="YJEF_C_2"/>
    <property type="match status" value="1"/>
</dbReference>
<accession>A0A3N1HLF8</accession>
<dbReference type="SUPFAM" id="SSF64153">
    <property type="entry name" value="YjeF N-terminal domain-like"/>
    <property type="match status" value="1"/>
</dbReference>
<sequence>MIRAHAADVVRTAEEAVAAGLPDGLATLVARASAALARVVGQELRDVAGRVYGGAVVLLVGGGTNGGDALHAGALLAARGAAVTALLATPSAHAPGLAALRRAGGRVLAEDAAAGAAGRAAVGAADVVVDGLLGTGGRPGLRGTAAVLAGAVAAGGARVVAVDVPSGTDVGTGAVPAGPVDAGSAPCVRADVTVALGTAKPTLLLPPASALAGRVVVAGIGLRPDDLGAPAVERLGAADVAARWPRPTGTSDKYSRGVVGVVAGGATYTGAAVLATGAATRAGAGMVRYLGPARPTDLVRARWPEVVPGPGRVQAWVLGPGVDPDDEEQGDHVRAALAEDVPCVVDAGALPALVTALADGARGDGPTLLLPHAGELARLLGQLGTPCGRDDVEARPLEHARRAADATGAVVLLKGGTTLVVPPGRAGAGAVPVRSQADGTPWLATAGSGDVLAGVVGVLAAAGLDLADAGALGTAVHGLAGSAASAGGPLHAEAVVAALPEVLTALLEDVPTG</sequence>
<dbReference type="Gene3D" id="3.40.50.10260">
    <property type="entry name" value="YjeF N-terminal domain"/>
    <property type="match status" value="1"/>
</dbReference>
<dbReference type="GO" id="GO:0046496">
    <property type="term" value="P:nicotinamide nucleotide metabolic process"/>
    <property type="evidence" value="ECO:0007669"/>
    <property type="project" value="UniProtKB-UniRule"/>
</dbReference>
<dbReference type="RefSeq" id="WP_123379876.1">
    <property type="nucleotide sequence ID" value="NZ_RJKN01000004.1"/>
</dbReference>
<dbReference type="PIRSF" id="PIRSF017184">
    <property type="entry name" value="Nnr"/>
    <property type="match status" value="1"/>
</dbReference>
<dbReference type="OrthoDB" id="9806925at2"/>
<dbReference type="GO" id="GO:0110051">
    <property type="term" value="P:metabolite repair"/>
    <property type="evidence" value="ECO:0007669"/>
    <property type="project" value="TreeGrafter"/>
</dbReference>
<dbReference type="HAMAP" id="MF_01965">
    <property type="entry name" value="NADHX_dehydratase"/>
    <property type="match status" value="1"/>
</dbReference>
<feature type="domain" description="YjeF N-terminal" evidence="21">
    <location>
        <begin position="10"/>
        <end position="228"/>
    </location>
</feature>
<evidence type="ECO:0000256" key="1">
    <source>
        <dbReference type="ARBA" id="ARBA00000013"/>
    </source>
</evidence>
<evidence type="ECO:0000256" key="7">
    <source>
        <dbReference type="ARBA" id="ARBA00022840"/>
    </source>
</evidence>
<comment type="catalytic activity">
    <reaction evidence="15 17 19">
        <text>(6S)-NADHX + ADP = AMP + phosphate + NADH + H(+)</text>
        <dbReference type="Rhea" id="RHEA:32223"/>
        <dbReference type="ChEBI" id="CHEBI:15378"/>
        <dbReference type="ChEBI" id="CHEBI:43474"/>
        <dbReference type="ChEBI" id="CHEBI:57945"/>
        <dbReference type="ChEBI" id="CHEBI:64074"/>
        <dbReference type="ChEBI" id="CHEBI:456215"/>
        <dbReference type="ChEBI" id="CHEBI:456216"/>
        <dbReference type="EC" id="4.2.1.136"/>
    </reaction>
</comment>
<dbReference type="InterPro" id="IPR030677">
    <property type="entry name" value="Nnr"/>
</dbReference>
<dbReference type="Pfam" id="PF03853">
    <property type="entry name" value="YjeF_N"/>
    <property type="match status" value="1"/>
</dbReference>
<comment type="subunit">
    <text evidence="17">Homotetramer.</text>
</comment>
<comment type="similarity">
    <text evidence="17">Belongs to the NnrD/CARKD family.</text>
</comment>
<feature type="binding site" evidence="18">
    <location>
        <position position="130"/>
    </location>
    <ligand>
        <name>K(+)</name>
        <dbReference type="ChEBI" id="CHEBI:29103"/>
    </ligand>
</feature>
<dbReference type="GO" id="GO:0005524">
    <property type="term" value="F:ATP binding"/>
    <property type="evidence" value="ECO:0007669"/>
    <property type="project" value="UniProtKB-UniRule"/>
</dbReference>
<evidence type="ECO:0000256" key="4">
    <source>
        <dbReference type="ARBA" id="ARBA00009524"/>
    </source>
</evidence>
<dbReference type="InterPro" id="IPR036652">
    <property type="entry name" value="YjeF_N_dom_sf"/>
</dbReference>
<dbReference type="AlphaFoldDB" id="A0A3N1HLF8"/>
<feature type="binding site" evidence="18">
    <location>
        <position position="163"/>
    </location>
    <ligand>
        <name>(6S)-NADPHX</name>
        <dbReference type="ChEBI" id="CHEBI:64076"/>
    </ligand>
</feature>
<feature type="binding site" evidence="17">
    <location>
        <position position="450"/>
    </location>
    <ligand>
        <name>(6S)-NADPHX</name>
        <dbReference type="ChEBI" id="CHEBI:64076"/>
    </ligand>
</feature>
<comment type="catalytic activity">
    <reaction evidence="1 18 19">
        <text>(6R)-NADHX = (6S)-NADHX</text>
        <dbReference type="Rhea" id="RHEA:32215"/>
        <dbReference type="ChEBI" id="CHEBI:64074"/>
        <dbReference type="ChEBI" id="CHEBI:64075"/>
        <dbReference type="EC" id="5.1.99.6"/>
    </reaction>
</comment>
<dbReference type="Pfam" id="PF01256">
    <property type="entry name" value="Carb_kinase"/>
    <property type="match status" value="1"/>
</dbReference>
<evidence type="ECO:0000256" key="10">
    <source>
        <dbReference type="ARBA" id="ARBA00023027"/>
    </source>
</evidence>
<keyword evidence="10 17" id="KW-0520">NAD</keyword>
<feature type="binding site" evidence="17">
    <location>
        <position position="271"/>
    </location>
    <ligand>
        <name>(6S)-NADPHX</name>
        <dbReference type="ChEBI" id="CHEBI:64076"/>
    </ligand>
</feature>
<keyword evidence="22" id="KW-0418">Kinase</keyword>
<feature type="binding site" evidence="18">
    <location>
        <begin position="134"/>
        <end position="140"/>
    </location>
    <ligand>
        <name>(6S)-NADPHX</name>
        <dbReference type="ChEBI" id="CHEBI:64076"/>
    </ligand>
</feature>
<dbReference type="EMBL" id="RJKN01000004">
    <property type="protein sequence ID" value="ROP43182.1"/>
    <property type="molecule type" value="Genomic_DNA"/>
</dbReference>
<evidence type="ECO:0000256" key="15">
    <source>
        <dbReference type="ARBA" id="ARBA00048238"/>
    </source>
</evidence>
<evidence type="ECO:0000256" key="18">
    <source>
        <dbReference type="HAMAP-Rule" id="MF_01966"/>
    </source>
</evidence>
<comment type="similarity">
    <text evidence="3 19">In the N-terminal section; belongs to the NnrE/AIBP family.</text>
</comment>
<organism evidence="22 23">
    <name type="scientific">Pseudokineococcus lusitanus</name>
    <dbReference type="NCBI Taxonomy" id="763993"/>
    <lineage>
        <taxon>Bacteria</taxon>
        <taxon>Bacillati</taxon>
        <taxon>Actinomycetota</taxon>
        <taxon>Actinomycetes</taxon>
        <taxon>Kineosporiales</taxon>
        <taxon>Kineosporiaceae</taxon>
        <taxon>Pseudokineococcus</taxon>
    </lineage>
</organism>
<evidence type="ECO:0000313" key="23">
    <source>
        <dbReference type="Proteomes" id="UP000276232"/>
    </source>
</evidence>
<dbReference type="InParanoid" id="A0A3N1HLF8"/>
<feature type="binding site" evidence="18">
    <location>
        <position position="166"/>
    </location>
    <ligand>
        <name>K(+)</name>
        <dbReference type="ChEBI" id="CHEBI:29103"/>
    </ligand>
</feature>
<evidence type="ECO:0000313" key="22">
    <source>
        <dbReference type="EMBL" id="ROP43182.1"/>
    </source>
</evidence>
<dbReference type="PANTHER" id="PTHR12592">
    <property type="entry name" value="ATP-DEPENDENT (S)-NAD(P)H-HYDRATE DEHYDRATASE FAMILY MEMBER"/>
    <property type="match status" value="1"/>
</dbReference>
<evidence type="ECO:0000256" key="6">
    <source>
        <dbReference type="ARBA" id="ARBA00022741"/>
    </source>
</evidence>
<evidence type="ECO:0000256" key="8">
    <source>
        <dbReference type="ARBA" id="ARBA00022857"/>
    </source>
</evidence>
<dbReference type="PROSITE" id="PS51383">
    <property type="entry name" value="YJEF_C_3"/>
    <property type="match status" value="1"/>
</dbReference>
<keyword evidence="7 17" id="KW-0067">ATP-binding</keyword>
<feature type="domain" description="YjeF C-terminal" evidence="20">
    <location>
        <begin position="236"/>
        <end position="506"/>
    </location>
</feature>
<keyword evidence="12 17" id="KW-0456">Lyase</keyword>
<comment type="catalytic activity">
    <reaction evidence="16 17 19">
        <text>(6S)-NADPHX + ADP = AMP + phosphate + NADPH + H(+)</text>
        <dbReference type="Rhea" id="RHEA:32235"/>
        <dbReference type="ChEBI" id="CHEBI:15378"/>
        <dbReference type="ChEBI" id="CHEBI:43474"/>
        <dbReference type="ChEBI" id="CHEBI:57783"/>
        <dbReference type="ChEBI" id="CHEBI:64076"/>
        <dbReference type="ChEBI" id="CHEBI:456215"/>
        <dbReference type="ChEBI" id="CHEBI:456216"/>
        <dbReference type="EC" id="4.2.1.136"/>
    </reaction>
</comment>
<comment type="similarity">
    <text evidence="4 19">In the C-terminal section; belongs to the NnrD/CARKD family.</text>
</comment>
<comment type="function">
    <text evidence="17">Catalyzes the dehydration of the S-form of NAD(P)HX at the expense of ADP, which is converted to AMP. Together with NAD(P)HX epimerase, which catalyzes the epimerization of the S- and R-forms, the enzyme allows the repair of both epimers of NAD(P)HX, a damaged form of NAD(P)H that is a result of enzymatic or heat-dependent hydration.</text>
</comment>
<dbReference type="HAMAP" id="MF_01966">
    <property type="entry name" value="NADHX_epimerase"/>
    <property type="match status" value="1"/>
</dbReference>
<dbReference type="GO" id="GO:0052855">
    <property type="term" value="F:ADP-dependent NAD(P)H-hydrate dehydratase activity"/>
    <property type="evidence" value="ECO:0007669"/>
    <property type="project" value="UniProtKB-UniRule"/>
</dbReference>
<proteinExistence type="inferred from homology"/>
<comment type="function">
    <text evidence="14 19">Bifunctional enzyme that catalyzes the epimerization of the S- and R-forms of NAD(P)HX and the dehydration of the S-form of NAD(P)HX at the expense of ADP, which is converted to AMP. This allows the repair of both epimers of NAD(P)HX, a damaged form of NAD(P)H that is a result of enzymatic or heat-dependent hydration.</text>
</comment>
<name>A0A3N1HLF8_9ACTN</name>
<evidence type="ECO:0000259" key="20">
    <source>
        <dbReference type="PROSITE" id="PS51383"/>
    </source>
</evidence>
<dbReference type="GO" id="GO:0016301">
    <property type="term" value="F:kinase activity"/>
    <property type="evidence" value="ECO:0007669"/>
    <property type="project" value="UniProtKB-KW"/>
</dbReference>
<keyword evidence="23" id="KW-1185">Reference proteome</keyword>
<dbReference type="CDD" id="cd01171">
    <property type="entry name" value="YXKO-related"/>
    <property type="match status" value="1"/>
</dbReference>
<feature type="binding site" evidence="17">
    <location>
        <begin position="414"/>
        <end position="418"/>
    </location>
    <ligand>
        <name>AMP</name>
        <dbReference type="ChEBI" id="CHEBI:456215"/>
    </ligand>
</feature>
<evidence type="ECO:0000256" key="12">
    <source>
        <dbReference type="ARBA" id="ARBA00023239"/>
    </source>
</evidence>
<dbReference type="InterPro" id="IPR004443">
    <property type="entry name" value="YjeF_N_dom"/>
</dbReference>
<dbReference type="InterPro" id="IPR017953">
    <property type="entry name" value="Carbohydrate_kinase_pred_CS"/>
</dbReference>
<keyword evidence="13" id="KW-0511">Multifunctional enzyme</keyword>
<evidence type="ECO:0000256" key="16">
    <source>
        <dbReference type="ARBA" id="ARBA00049209"/>
    </source>
</evidence>
<evidence type="ECO:0000256" key="13">
    <source>
        <dbReference type="ARBA" id="ARBA00023268"/>
    </source>
</evidence>
<dbReference type="EC" id="5.1.99.6" evidence="19"/>
<comment type="similarity">
    <text evidence="18">Belongs to the NnrE/AIBP family.</text>
</comment>
<comment type="function">
    <text evidence="18">Catalyzes the epimerization of the S- and R-forms of NAD(P)HX, a damaged form of NAD(P)H that is a result of enzymatic or heat-dependent hydration. This is a prerequisite for the S-specific NAD(P)H-hydrate dehydratase to allow the repair of both epimers of NAD(P)HX.</text>
</comment>
<dbReference type="Proteomes" id="UP000276232">
    <property type="component" value="Unassembled WGS sequence"/>
</dbReference>
<comment type="caution">
    <text evidence="22">The sequence shown here is derived from an EMBL/GenBank/DDBJ whole genome shotgun (WGS) entry which is preliminary data.</text>
</comment>
<evidence type="ECO:0000256" key="3">
    <source>
        <dbReference type="ARBA" id="ARBA00006001"/>
    </source>
</evidence>
<keyword evidence="5 18" id="KW-0479">Metal-binding</keyword>
<comment type="cofactor">
    <cofactor evidence="18 19">
        <name>K(+)</name>
        <dbReference type="ChEBI" id="CHEBI:29103"/>
    </cofactor>
    <text evidence="18 19">Binds 1 potassium ion per subunit.</text>
</comment>
<feature type="binding site" evidence="17">
    <location>
        <position position="372"/>
    </location>
    <ligand>
        <name>(6S)-NADPHX</name>
        <dbReference type="ChEBI" id="CHEBI:64076"/>
    </ligand>
</feature>
<evidence type="ECO:0000256" key="11">
    <source>
        <dbReference type="ARBA" id="ARBA00023235"/>
    </source>
</evidence>
<comment type="cofactor">
    <cofactor evidence="17">
        <name>Mg(2+)</name>
        <dbReference type="ChEBI" id="CHEBI:18420"/>
    </cofactor>
</comment>
<dbReference type="InterPro" id="IPR000631">
    <property type="entry name" value="CARKD"/>
</dbReference>
<evidence type="ECO:0000256" key="14">
    <source>
        <dbReference type="ARBA" id="ARBA00025153"/>
    </source>
</evidence>
<evidence type="ECO:0000256" key="5">
    <source>
        <dbReference type="ARBA" id="ARBA00022723"/>
    </source>
</evidence>
<dbReference type="FunCoup" id="A0A3N1HLF8">
    <property type="interactions" value="78"/>
</dbReference>
<evidence type="ECO:0000256" key="19">
    <source>
        <dbReference type="PIRNR" id="PIRNR017184"/>
    </source>
</evidence>
<dbReference type="GO" id="GO:0052856">
    <property type="term" value="F:NAD(P)HX epimerase activity"/>
    <property type="evidence" value="ECO:0007669"/>
    <property type="project" value="UniProtKB-UniRule"/>
</dbReference>
<gene>
    <name evidence="17" type="primary">nnrD</name>
    <name evidence="18" type="synonym">nnrE</name>
    <name evidence="22" type="ORF">EDC03_1779</name>
</gene>